<feature type="region of interest" description="Disordered" evidence="1">
    <location>
        <begin position="48"/>
        <end position="68"/>
    </location>
</feature>
<keyword evidence="3" id="KW-1185">Reference proteome</keyword>
<evidence type="ECO:0000313" key="3">
    <source>
        <dbReference type="Proteomes" id="UP000592294"/>
    </source>
</evidence>
<proteinExistence type="predicted"/>
<dbReference type="EMBL" id="JABZEO010000001">
    <property type="protein sequence ID" value="NVZ08015.1"/>
    <property type="molecule type" value="Genomic_DNA"/>
</dbReference>
<accession>A0A850R5E3</accession>
<sequence>MPQMKSLAPVRIASRAGHVVVVTPEGSFVPDVLVPEALSRGCVLVNQSGPATEPRAPSALSAAVEPPVEKPSDRLVQIREAVTKLIENNDPADFTATGVPRVAAVRRVFDDSVTSEEIAEAMLLVKGG</sequence>
<evidence type="ECO:0000313" key="2">
    <source>
        <dbReference type="EMBL" id="NVZ08015.1"/>
    </source>
</evidence>
<evidence type="ECO:0000256" key="1">
    <source>
        <dbReference type="SAM" id="MobiDB-lite"/>
    </source>
</evidence>
<dbReference type="AlphaFoldDB" id="A0A850R5E3"/>
<reference evidence="2 3" key="1">
    <citation type="submission" date="2020-06" db="EMBL/GenBank/DDBJ databases">
        <title>Whole-genome sequence of Allochromatium humboldtianum DSM 21881, type strain.</title>
        <authorList>
            <person name="Kyndt J.A."/>
            <person name="Meyer T.E."/>
        </authorList>
    </citation>
    <scope>NUCLEOTIDE SEQUENCE [LARGE SCALE GENOMIC DNA]</scope>
    <source>
        <strain evidence="2 3">DSM 21881</strain>
    </source>
</reference>
<gene>
    <name evidence="2" type="ORF">HW932_01915</name>
</gene>
<dbReference type="Proteomes" id="UP000592294">
    <property type="component" value="Unassembled WGS sequence"/>
</dbReference>
<dbReference type="RefSeq" id="WP_176974808.1">
    <property type="nucleotide sequence ID" value="NZ_JABZEO010000001.1"/>
</dbReference>
<comment type="caution">
    <text evidence="2">The sequence shown here is derived from an EMBL/GenBank/DDBJ whole genome shotgun (WGS) entry which is preliminary data.</text>
</comment>
<name>A0A850R5E3_9GAMM</name>
<protein>
    <submittedName>
        <fullName evidence="2">Uncharacterized protein</fullName>
    </submittedName>
</protein>
<organism evidence="2 3">
    <name type="scientific">Allochromatium humboldtianum</name>
    <dbReference type="NCBI Taxonomy" id="504901"/>
    <lineage>
        <taxon>Bacteria</taxon>
        <taxon>Pseudomonadati</taxon>
        <taxon>Pseudomonadota</taxon>
        <taxon>Gammaproteobacteria</taxon>
        <taxon>Chromatiales</taxon>
        <taxon>Chromatiaceae</taxon>
        <taxon>Allochromatium</taxon>
    </lineage>
</organism>